<name>A0AAV5QZ26_PICKL</name>
<dbReference type="PANTHER" id="PTHR22767:SF3">
    <property type="entry name" value="N-ALPHA-ACETYLTRANSFERASE 25, NATB AUXILIARY SUBUNIT"/>
    <property type="match status" value="1"/>
</dbReference>
<dbReference type="Proteomes" id="UP001378960">
    <property type="component" value="Unassembled WGS sequence"/>
</dbReference>
<dbReference type="InterPro" id="IPR019183">
    <property type="entry name" value="NAA25_NatB_aux_su"/>
</dbReference>
<protein>
    <submittedName>
        <fullName evidence="2">Mdm20 protein</fullName>
    </submittedName>
</protein>
<comment type="similarity">
    <text evidence="1">Belongs to the MDM20/NAA25 family.</text>
</comment>
<dbReference type="PANTHER" id="PTHR22767">
    <property type="entry name" value="N-TERMINAL ACETYLTRANSFERASE-RELATED"/>
    <property type="match status" value="1"/>
</dbReference>
<evidence type="ECO:0000313" key="2">
    <source>
        <dbReference type="EMBL" id="GMM44491.1"/>
    </source>
</evidence>
<dbReference type="EMBL" id="BTGB01000001">
    <property type="protein sequence ID" value="GMM44491.1"/>
    <property type="molecule type" value="Genomic_DNA"/>
</dbReference>
<keyword evidence="3" id="KW-1185">Reference proteome</keyword>
<proteinExistence type="inferred from homology"/>
<evidence type="ECO:0000313" key="3">
    <source>
        <dbReference type="Proteomes" id="UP001378960"/>
    </source>
</evidence>
<dbReference type="GO" id="GO:0031416">
    <property type="term" value="C:NatB complex"/>
    <property type="evidence" value="ECO:0007669"/>
    <property type="project" value="TreeGrafter"/>
</dbReference>
<dbReference type="AlphaFoldDB" id="A0AAV5QZ26"/>
<reference evidence="2 3" key="1">
    <citation type="journal article" date="2023" name="Elife">
        <title>Identification of key yeast species and microbe-microbe interactions impacting larval growth of Drosophila in the wild.</title>
        <authorList>
            <person name="Mure A."/>
            <person name="Sugiura Y."/>
            <person name="Maeda R."/>
            <person name="Honda K."/>
            <person name="Sakurai N."/>
            <person name="Takahashi Y."/>
            <person name="Watada M."/>
            <person name="Katoh T."/>
            <person name="Gotoh A."/>
            <person name="Gotoh Y."/>
            <person name="Taniguchi I."/>
            <person name="Nakamura K."/>
            <person name="Hayashi T."/>
            <person name="Katayama T."/>
            <person name="Uemura T."/>
            <person name="Hattori Y."/>
        </authorList>
    </citation>
    <scope>NUCLEOTIDE SEQUENCE [LARGE SCALE GENOMIC DNA]</scope>
    <source>
        <strain evidence="2 3">PK-24</strain>
    </source>
</reference>
<sequence length="841" mass="97540">MSTGNKMIDAALEADNYTLALRLADKKIKEQPNSSQSHAIKCFIQAKASLSNDYKITSEEALKNCLELSKKTPSDPNSINLLNKAFSYLSYKPENDLYEAAIRKYQTPNLAYEWFKYTVDNNDLIGMQKSAMSLSKGFKVDTENGRMIKLWAAATMVIVIKCCKESDRLSGGKDKLLAMLGLKLIESVEEVSKNGINAQEMYVKCELSLKKGDVESCIEELEKFLNKESDLELLLIYFDELKKNEMWDKLYDASVKYLVETCVDDYDTWKLAILASKKINKVDNIKSIIDNYKVGRNSQLAKIHVIDDDNVEEKEKAVSNYFSLYMHKLCCYLDLKNLLDSDVLSKSSILKLIEEQFEKNEMNSVITGERKATEKDLIILVNYMKFKTNVSPELFESKEYFTTCCQYFDATKHLQNKLPDFDYFAGFEFIILAIQTYLTINKDSITEQTFLNLIIVLENSLVKNKYEFHLKLWLATFYSNTNISPPLKKIYESLKIKNVQIDTLSPYFMNHLSSKTRDVELINTSIKFYTHNVPMELSAMLMSCFENCTFSKLQGFIEFKLRVENSITYFQTVCYAIQNARLKKEDLSLTSINSNYIPTLRNAYQRILDSGKDVDLKLHDNIDRKIMWECGNHKINETVKKIFSLSFSEVYNIETVEVSLLKELIVYDQNSRIWDDYRKLFLDILRNKRDQLFFSDIEKSILNIFEWLLNPNSNSENIPSFSAKPSNAISADFNNYYLTIQDFDRVISSIKKQSNANTYFGGKSQMSKLTKVQKLVKSLCREINRDEIILNGKKSFQSQKTDIQNWFKNDEFGKQFKVPEDIVNKQLKTMEQDLLKVLREI</sequence>
<dbReference type="Pfam" id="PF09797">
    <property type="entry name" value="NatB_MDM20"/>
    <property type="match status" value="1"/>
</dbReference>
<comment type="caution">
    <text evidence="2">The sequence shown here is derived from an EMBL/GenBank/DDBJ whole genome shotgun (WGS) entry which is preliminary data.</text>
</comment>
<gene>
    <name evidence="2" type="ORF">DAPK24_010660</name>
</gene>
<evidence type="ECO:0000256" key="1">
    <source>
        <dbReference type="ARBA" id="ARBA00006298"/>
    </source>
</evidence>
<accession>A0AAV5QZ26</accession>
<organism evidence="2 3">
    <name type="scientific">Pichia kluyveri</name>
    <name type="common">Yeast</name>
    <dbReference type="NCBI Taxonomy" id="36015"/>
    <lineage>
        <taxon>Eukaryota</taxon>
        <taxon>Fungi</taxon>
        <taxon>Dikarya</taxon>
        <taxon>Ascomycota</taxon>
        <taxon>Saccharomycotina</taxon>
        <taxon>Pichiomycetes</taxon>
        <taxon>Pichiales</taxon>
        <taxon>Pichiaceae</taxon>
        <taxon>Pichia</taxon>
    </lineage>
</organism>